<sequence>GQAGDVIINASESVEVSGGSPIQSDLDSVEFVLEPSFDPEDINVISSDISTRSSRGEGRAGSVFITTNKLTIREGGEIETSVSGRGSSGLVEVKANEVEITGQLNIDGRSSRSSLDVFTNGEGTAGTLNLETGRLTVRDGGRISVTSGNGSSAGSINIQASIVELIGDGRFPSENGEIIFPSQIAVTTGRTEETSLNTEFSGTSVGSITLEADQLRILNGAEISTFTGDVGSSGSIDIRANSIEISGRGTRTITLSTGETAIGSQIFALASNGGNTGDISITTQRLVGIDRASINTNSLGTGSSGSISIQAQEVLFDNQVNISSGTFGAGNGGNITIET</sequence>
<protein>
    <recommendedName>
        <fullName evidence="3">S-layer family protein</fullName>
    </recommendedName>
</protein>
<keyword evidence="2" id="KW-1185">Reference proteome</keyword>
<feature type="non-terminal residue" evidence="1">
    <location>
        <position position="1"/>
    </location>
</feature>
<organism evidence="1 2">
    <name type="scientific">Limnoraphis robusta CCNP1315</name>
    <dbReference type="NCBI Taxonomy" id="3110306"/>
    <lineage>
        <taxon>Bacteria</taxon>
        <taxon>Bacillati</taxon>
        <taxon>Cyanobacteriota</taxon>
        <taxon>Cyanophyceae</taxon>
        <taxon>Oscillatoriophycideae</taxon>
        <taxon>Oscillatoriales</taxon>
        <taxon>Sirenicapillariaceae</taxon>
        <taxon>Limnoraphis</taxon>
    </lineage>
</organism>
<comment type="caution">
    <text evidence="1">The sequence shown here is derived from an EMBL/GenBank/DDBJ whole genome shotgun (WGS) entry which is preliminary data.</text>
</comment>
<dbReference type="Proteomes" id="UP001301728">
    <property type="component" value="Unassembled WGS sequence"/>
</dbReference>
<evidence type="ECO:0000313" key="2">
    <source>
        <dbReference type="Proteomes" id="UP001301728"/>
    </source>
</evidence>
<proteinExistence type="predicted"/>
<feature type="non-terminal residue" evidence="1">
    <location>
        <position position="339"/>
    </location>
</feature>
<dbReference type="EMBL" id="JAYGHT010000057">
    <property type="protein sequence ID" value="MEA5519651.1"/>
    <property type="molecule type" value="Genomic_DNA"/>
</dbReference>
<gene>
    <name evidence="1" type="ORF">VB854_11930</name>
</gene>
<reference evidence="1 2" key="1">
    <citation type="submission" date="2023-12" db="EMBL/GenBank/DDBJ databases">
        <title>Baltic Sea Cyanobacteria.</title>
        <authorList>
            <person name="Delbaje E."/>
            <person name="Fewer D.P."/>
            <person name="Shishido T.K."/>
        </authorList>
    </citation>
    <scope>NUCLEOTIDE SEQUENCE [LARGE SCALE GENOMIC DNA]</scope>
    <source>
        <strain evidence="1 2">CCNP 1315</strain>
    </source>
</reference>
<dbReference type="SUPFAM" id="SSF51126">
    <property type="entry name" value="Pectin lyase-like"/>
    <property type="match status" value="1"/>
</dbReference>
<dbReference type="InterPro" id="IPR011050">
    <property type="entry name" value="Pectin_lyase_fold/virulence"/>
</dbReference>
<name>A0ABU5TYD0_9CYAN</name>
<evidence type="ECO:0000313" key="1">
    <source>
        <dbReference type="EMBL" id="MEA5519651.1"/>
    </source>
</evidence>
<accession>A0ABU5TYD0</accession>
<dbReference type="Gene3D" id="2.160.20.10">
    <property type="entry name" value="Single-stranded right-handed beta-helix, Pectin lyase-like"/>
    <property type="match status" value="1"/>
</dbReference>
<dbReference type="InterPro" id="IPR012334">
    <property type="entry name" value="Pectin_lyas_fold"/>
</dbReference>
<evidence type="ECO:0008006" key="3">
    <source>
        <dbReference type="Google" id="ProtNLM"/>
    </source>
</evidence>